<feature type="binding site" evidence="8">
    <location>
        <begin position="38"/>
        <end position="40"/>
    </location>
    <ligand>
        <name>S-adenosyl-L-methionine</name>
        <dbReference type="ChEBI" id="CHEBI:59789"/>
    </ligand>
</feature>
<dbReference type="HAMAP" id="MF_00917">
    <property type="entry name" value="QueE"/>
    <property type="match status" value="1"/>
</dbReference>
<dbReference type="RefSeq" id="WP_350342996.1">
    <property type="nucleotide sequence ID" value="NZ_CP158367.1"/>
</dbReference>
<dbReference type="NCBIfam" id="TIGR03963">
    <property type="entry name" value="rSAM_QueE_Clost"/>
    <property type="match status" value="1"/>
</dbReference>
<proteinExistence type="inferred from homology"/>
<keyword evidence="6 8" id="KW-0411">Iron-sulfur</keyword>
<feature type="binding site" evidence="8">
    <location>
        <position position="76"/>
    </location>
    <ligand>
        <name>S-adenosyl-L-methionine</name>
        <dbReference type="ChEBI" id="CHEBI:59789"/>
    </ligand>
</feature>
<feature type="binding site" evidence="8">
    <location>
        <position position="74"/>
    </location>
    <ligand>
        <name>substrate</name>
    </ligand>
</feature>
<dbReference type="CDD" id="cd01335">
    <property type="entry name" value="Radical_SAM"/>
    <property type="match status" value="1"/>
</dbReference>
<keyword evidence="4 8" id="KW-0460">Magnesium</keyword>
<feature type="binding site" evidence="8">
    <location>
        <position position="32"/>
    </location>
    <ligand>
        <name>[4Fe-4S] cluster</name>
        <dbReference type="ChEBI" id="CHEBI:49883"/>
        <note>4Fe-4S-S-AdoMet</note>
    </ligand>
</feature>
<evidence type="ECO:0000256" key="1">
    <source>
        <dbReference type="ARBA" id="ARBA00022485"/>
    </source>
</evidence>
<gene>
    <name evidence="8 10" type="primary">queE</name>
    <name evidence="10" type="ORF">PRVXT_002272</name>
</gene>
<comment type="catalytic activity">
    <reaction evidence="8">
        <text>6-carboxy-5,6,7,8-tetrahydropterin + H(+) = 7-carboxy-7-carbaguanine + NH4(+)</text>
        <dbReference type="Rhea" id="RHEA:27974"/>
        <dbReference type="ChEBI" id="CHEBI:15378"/>
        <dbReference type="ChEBI" id="CHEBI:28938"/>
        <dbReference type="ChEBI" id="CHEBI:61032"/>
        <dbReference type="ChEBI" id="CHEBI:61036"/>
        <dbReference type="EC" id="4.3.99.3"/>
    </reaction>
</comment>
<dbReference type="InterPro" id="IPR007197">
    <property type="entry name" value="rSAM"/>
</dbReference>
<organism evidence="10">
    <name type="scientific">Proteinivorax tanatarense</name>
    <dbReference type="NCBI Taxonomy" id="1260629"/>
    <lineage>
        <taxon>Bacteria</taxon>
        <taxon>Bacillati</taxon>
        <taxon>Bacillota</taxon>
        <taxon>Clostridia</taxon>
        <taxon>Eubacteriales</taxon>
        <taxon>Proteinivoracaceae</taxon>
        <taxon>Proteinivorax</taxon>
    </lineage>
</organism>
<keyword evidence="8" id="KW-0671">Queuosine biosynthesis</keyword>
<dbReference type="GO" id="GO:0051539">
    <property type="term" value="F:4 iron, 4 sulfur cluster binding"/>
    <property type="evidence" value="ECO:0007669"/>
    <property type="project" value="UniProtKB-UniRule"/>
</dbReference>
<comment type="cofactor">
    <cofactor evidence="8">
        <name>Mg(2+)</name>
        <dbReference type="ChEBI" id="CHEBI:18420"/>
    </cofactor>
</comment>
<feature type="domain" description="Radical SAM core" evidence="9">
    <location>
        <begin position="19"/>
        <end position="223"/>
    </location>
</feature>
<feature type="binding site" evidence="8">
    <location>
        <position position="39"/>
    </location>
    <ligand>
        <name>[4Fe-4S] cluster</name>
        <dbReference type="ChEBI" id="CHEBI:49883"/>
        <note>4Fe-4S-S-AdoMet</note>
    </ligand>
</feature>
<dbReference type="PANTHER" id="PTHR42836:SF1">
    <property type="entry name" value="7-CARBOXY-7-DEAZAGUANINE SYNTHASE"/>
    <property type="match status" value="1"/>
</dbReference>
<dbReference type="GO" id="GO:0008616">
    <property type="term" value="P:tRNA queuosine(34) biosynthetic process"/>
    <property type="evidence" value="ECO:0007669"/>
    <property type="project" value="UniProtKB-UniRule"/>
</dbReference>
<feature type="binding site" evidence="8">
    <location>
        <begin position="13"/>
        <end position="15"/>
    </location>
    <ligand>
        <name>substrate</name>
    </ligand>
</feature>
<evidence type="ECO:0000259" key="9">
    <source>
        <dbReference type="PROSITE" id="PS51918"/>
    </source>
</evidence>
<evidence type="ECO:0000256" key="6">
    <source>
        <dbReference type="ARBA" id="ARBA00023014"/>
    </source>
</evidence>
<protein>
    <recommendedName>
        <fullName evidence="8">7-carboxy-7-deazaguanine synthase</fullName>
        <shortName evidence="8">CDG synthase</shortName>
        <ecNumber evidence="8">4.3.99.3</ecNumber>
    </recommendedName>
    <alternativeName>
        <fullName evidence="8">Queuosine biosynthesis protein QueE</fullName>
    </alternativeName>
</protein>
<dbReference type="Pfam" id="PF04055">
    <property type="entry name" value="Radical_SAM"/>
    <property type="match status" value="1"/>
</dbReference>
<comment type="function">
    <text evidence="8">Catalyzes the complex heterocyclic radical-mediated conversion of 6-carboxy-5,6,7,8-tetrahydropterin (CPH4) to 7-carboxy-7-deazaguanine (CDG), a step common to the biosynthetic pathways of all 7-deazapurine-containing compounds.</text>
</comment>
<evidence type="ECO:0000256" key="2">
    <source>
        <dbReference type="ARBA" id="ARBA00022691"/>
    </source>
</evidence>
<dbReference type="AlphaFoldDB" id="A0AAU7VJS6"/>
<dbReference type="EC" id="4.3.99.3" evidence="8"/>
<sequence length="228" mass="25983">MTKYNIIEKFCSIDGEGPTAGEISTFIRFGGCNLECSWCDTHYSTSANVVGEKMTSEEIYDFISQNGTQNVTITGGEPLIQKDIDKLLIFLSKKNELKIQIETNGSVPIDRFKDKLTRENCGQNVRFILDYKLPASKMEQHMDKSNLEAVTEKDVYKFVVGSGQDLKTAYNILNEYSLTQKCLVYLSPVLGKIEPKEIVQFMKEKKQNKVRLQLQLHKIIWPPDLRGV</sequence>
<feature type="binding site" evidence="8">
    <location>
        <position position="28"/>
    </location>
    <ligand>
        <name>substrate</name>
    </ligand>
</feature>
<keyword evidence="2 8" id="KW-0949">S-adenosyl-L-methionine</keyword>
<keyword evidence="1 8" id="KW-0004">4Fe-4S</keyword>
<dbReference type="InterPro" id="IPR013785">
    <property type="entry name" value="Aldolase_TIM"/>
</dbReference>
<name>A0AAU7VJS6_9FIRM</name>
<comment type="caution">
    <text evidence="8">Lacks conserved residue(s) required for the propagation of feature annotation.</text>
</comment>
<keyword evidence="5 8" id="KW-0408">Iron</keyword>
<dbReference type="SUPFAM" id="SSF102114">
    <property type="entry name" value="Radical SAM enzymes"/>
    <property type="match status" value="1"/>
</dbReference>
<dbReference type="InterPro" id="IPR058240">
    <property type="entry name" value="rSAM_sf"/>
</dbReference>
<reference evidence="10" key="2">
    <citation type="submission" date="2024-06" db="EMBL/GenBank/DDBJ databases">
        <authorList>
            <person name="Petrova K.O."/>
            <person name="Toshchakov S.V."/>
            <person name="Boltjanskaja Y.V."/>
            <person name="Kevbrin V."/>
        </authorList>
    </citation>
    <scope>NUCLEOTIDE SEQUENCE</scope>
    <source>
        <strain evidence="10">Z-910T</strain>
    </source>
</reference>
<evidence type="ECO:0000256" key="4">
    <source>
        <dbReference type="ARBA" id="ARBA00022842"/>
    </source>
</evidence>
<comment type="cofactor">
    <cofactor evidence="8">
        <name>S-adenosyl-L-methionine</name>
        <dbReference type="ChEBI" id="CHEBI:59789"/>
    </cofactor>
    <text evidence="8">Binds 1 S-adenosyl-L-methionine per subunit.</text>
</comment>
<dbReference type="PROSITE" id="PS51918">
    <property type="entry name" value="RADICAL_SAM"/>
    <property type="match status" value="1"/>
</dbReference>
<feature type="binding site" evidence="8">
    <location>
        <position position="36"/>
    </location>
    <ligand>
        <name>[4Fe-4S] cluster</name>
        <dbReference type="ChEBI" id="CHEBI:49883"/>
        <note>4Fe-4S-S-AdoMet</note>
    </ligand>
</feature>
<evidence type="ECO:0000313" key="10">
    <source>
        <dbReference type="EMBL" id="XBX74242.1"/>
    </source>
</evidence>
<dbReference type="InterPro" id="IPR023868">
    <property type="entry name" value="7-CO-7-deazaGua_synth_put_Clo"/>
</dbReference>
<dbReference type="GO" id="GO:1904047">
    <property type="term" value="F:S-adenosyl-L-methionine binding"/>
    <property type="evidence" value="ECO:0007669"/>
    <property type="project" value="UniProtKB-UniRule"/>
</dbReference>
<keyword evidence="7 8" id="KW-0456">Lyase</keyword>
<evidence type="ECO:0000256" key="8">
    <source>
        <dbReference type="HAMAP-Rule" id="MF_00917"/>
    </source>
</evidence>
<dbReference type="GO" id="GO:0016840">
    <property type="term" value="F:carbon-nitrogen lyase activity"/>
    <property type="evidence" value="ECO:0007669"/>
    <property type="project" value="UniProtKB-UniRule"/>
</dbReference>
<evidence type="ECO:0000256" key="7">
    <source>
        <dbReference type="ARBA" id="ARBA00023239"/>
    </source>
</evidence>
<dbReference type="PIRSF" id="PIRSF000370">
    <property type="entry name" value="QueE"/>
    <property type="match status" value="1"/>
</dbReference>
<dbReference type="SFLD" id="SFLDS00029">
    <property type="entry name" value="Radical_SAM"/>
    <property type="match status" value="1"/>
</dbReference>
<dbReference type="GO" id="GO:0000287">
    <property type="term" value="F:magnesium ion binding"/>
    <property type="evidence" value="ECO:0007669"/>
    <property type="project" value="UniProtKB-UniRule"/>
</dbReference>
<dbReference type="InterPro" id="IPR024924">
    <property type="entry name" value="7-CO-7-deazaguanine_synth-like"/>
</dbReference>
<comment type="similarity">
    <text evidence="8">Belongs to the radical SAM superfamily. 7-carboxy-7-deazaguanine synthase family.</text>
</comment>
<dbReference type="PANTHER" id="PTHR42836">
    <property type="entry name" value="7-CARBOXY-7-DEAZAGUANINE SYNTHASE"/>
    <property type="match status" value="1"/>
</dbReference>
<comment type="pathway">
    <text evidence="8">Purine metabolism; 7-cyano-7-deazaguanine biosynthesis.</text>
</comment>
<keyword evidence="3 8" id="KW-0479">Metal-binding</keyword>
<evidence type="ECO:0000256" key="5">
    <source>
        <dbReference type="ARBA" id="ARBA00023004"/>
    </source>
</evidence>
<reference evidence="10" key="1">
    <citation type="journal article" date="2013" name="Extremophiles">
        <title>Proteinivorax tanatarense gen. nov., sp. nov., an anaerobic, haloalkaliphilic, proteolytic bacterium isolated from a decaying algal bloom, and proposal of Proteinivoraceae fam. nov.</title>
        <authorList>
            <person name="Kevbrin V."/>
            <person name="Boltyanskaya Y."/>
            <person name="Zhilina T."/>
            <person name="Kolganova T."/>
            <person name="Lavrentjeva E."/>
            <person name="Kuznetsov B."/>
        </authorList>
    </citation>
    <scope>NUCLEOTIDE SEQUENCE</scope>
    <source>
        <strain evidence="10">Z-910T</strain>
    </source>
</reference>
<evidence type="ECO:0000256" key="3">
    <source>
        <dbReference type="ARBA" id="ARBA00022723"/>
    </source>
</evidence>
<accession>A0AAU7VJS6</accession>
<dbReference type="EMBL" id="CP158367">
    <property type="protein sequence ID" value="XBX74242.1"/>
    <property type="molecule type" value="Genomic_DNA"/>
</dbReference>
<dbReference type="Gene3D" id="3.20.20.70">
    <property type="entry name" value="Aldolase class I"/>
    <property type="match status" value="1"/>
</dbReference>
<comment type="subunit">
    <text evidence="8">Homodimer.</text>
</comment>
<comment type="cofactor">
    <cofactor evidence="8">
        <name>[4Fe-4S] cluster</name>
        <dbReference type="ChEBI" id="CHEBI:49883"/>
    </cofactor>
    <text evidence="8">Binds 1 [4Fe-4S] cluster. The cluster is coordinated with 3 cysteines and an exchangeable S-adenosyl-L-methionine.</text>
</comment>
<feature type="binding site" evidence="8">
    <location>
        <position position="41"/>
    </location>
    <ligand>
        <name>Mg(2+)</name>
        <dbReference type="ChEBI" id="CHEBI:18420"/>
    </ligand>
</feature>